<reference evidence="8 9" key="1">
    <citation type="journal article" date="2016" name="Mol. Biol. Evol.">
        <title>Comparative Genomics of Early-Diverging Mushroom-Forming Fungi Provides Insights into the Origins of Lignocellulose Decay Capabilities.</title>
        <authorList>
            <person name="Nagy L.G."/>
            <person name="Riley R."/>
            <person name="Tritt A."/>
            <person name="Adam C."/>
            <person name="Daum C."/>
            <person name="Floudas D."/>
            <person name="Sun H."/>
            <person name="Yadav J.S."/>
            <person name="Pangilinan J."/>
            <person name="Larsson K.H."/>
            <person name="Matsuura K."/>
            <person name="Barry K."/>
            <person name="Labutti K."/>
            <person name="Kuo R."/>
            <person name="Ohm R.A."/>
            <person name="Bhattacharya S.S."/>
            <person name="Shirouzu T."/>
            <person name="Yoshinaga Y."/>
            <person name="Martin F.M."/>
            <person name="Grigoriev I.V."/>
            <person name="Hibbett D.S."/>
        </authorList>
    </citation>
    <scope>NUCLEOTIDE SEQUENCE [LARGE SCALE GENOMIC DNA]</scope>
    <source>
        <strain evidence="8 9">HHB9708</strain>
    </source>
</reference>
<feature type="domain" description="Major facilitator superfamily (MFS) profile" evidence="7">
    <location>
        <begin position="45"/>
        <end position="509"/>
    </location>
</feature>
<dbReference type="InterPro" id="IPR005828">
    <property type="entry name" value="MFS_sugar_transport-like"/>
</dbReference>
<dbReference type="EMBL" id="KV419470">
    <property type="protein sequence ID" value="KZS86751.1"/>
    <property type="molecule type" value="Genomic_DNA"/>
</dbReference>
<organism evidence="8 9">
    <name type="scientific">Sistotremastrum niveocremeum HHB9708</name>
    <dbReference type="NCBI Taxonomy" id="1314777"/>
    <lineage>
        <taxon>Eukaryota</taxon>
        <taxon>Fungi</taxon>
        <taxon>Dikarya</taxon>
        <taxon>Basidiomycota</taxon>
        <taxon>Agaricomycotina</taxon>
        <taxon>Agaricomycetes</taxon>
        <taxon>Sistotremastrales</taxon>
        <taxon>Sistotremastraceae</taxon>
        <taxon>Sertulicium</taxon>
        <taxon>Sertulicium niveocremeum</taxon>
    </lineage>
</organism>
<evidence type="ECO:0000256" key="3">
    <source>
        <dbReference type="ARBA" id="ARBA00022692"/>
    </source>
</evidence>
<feature type="transmembrane region" description="Helical" evidence="6">
    <location>
        <begin position="200"/>
        <end position="221"/>
    </location>
</feature>
<feature type="transmembrane region" description="Helical" evidence="6">
    <location>
        <begin position="80"/>
        <end position="98"/>
    </location>
</feature>
<dbReference type="Proteomes" id="UP000076722">
    <property type="component" value="Unassembled WGS sequence"/>
</dbReference>
<keyword evidence="9" id="KW-1185">Reference proteome</keyword>
<dbReference type="Pfam" id="PF07690">
    <property type="entry name" value="MFS_1"/>
    <property type="match status" value="1"/>
</dbReference>
<dbReference type="Pfam" id="PF00083">
    <property type="entry name" value="Sugar_tr"/>
    <property type="match status" value="1"/>
</dbReference>
<dbReference type="InterPro" id="IPR020846">
    <property type="entry name" value="MFS_dom"/>
</dbReference>
<evidence type="ECO:0000256" key="4">
    <source>
        <dbReference type="ARBA" id="ARBA00022989"/>
    </source>
</evidence>
<feature type="transmembrane region" description="Helical" evidence="6">
    <location>
        <begin position="271"/>
        <end position="294"/>
    </location>
</feature>
<dbReference type="GO" id="GO:0016020">
    <property type="term" value="C:membrane"/>
    <property type="evidence" value="ECO:0007669"/>
    <property type="project" value="UniProtKB-SubCell"/>
</dbReference>
<gene>
    <name evidence="8" type="ORF">SISNIDRAFT_461548</name>
</gene>
<dbReference type="STRING" id="1314777.A0A164MIU4"/>
<evidence type="ECO:0000256" key="6">
    <source>
        <dbReference type="SAM" id="Phobius"/>
    </source>
</evidence>
<keyword evidence="4 6" id="KW-1133">Transmembrane helix</keyword>
<keyword evidence="5 6" id="KW-0472">Membrane</keyword>
<feature type="transmembrane region" description="Helical" evidence="6">
    <location>
        <begin position="405"/>
        <end position="425"/>
    </location>
</feature>
<proteinExistence type="predicted"/>
<evidence type="ECO:0000256" key="1">
    <source>
        <dbReference type="ARBA" id="ARBA00004141"/>
    </source>
</evidence>
<comment type="subcellular location">
    <subcellularLocation>
        <location evidence="1">Membrane</location>
        <topology evidence="1">Multi-pass membrane protein</topology>
    </subcellularLocation>
</comment>
<evidence type="ECO:0000256" key="5">
    <source>
        <dbReference type="ARBA" id="ARBA00023136"/>
    </source>
</evidence>
<dbReference type="PROSITE" id="PS50850">
    <property type="entry name" value="MFS"/>
    <property type="match status" value="1"/>
</dbReference>
<evidence type="ECO:0000313" key="9">
    <source>
        <dbReference type="Proteomes" id="UP000076722"/>
    </source>
</evidence>
<keyword evidence="2" id="KW-0813">Transport</keyword>
<dbReference type="GO" id="GO:0022857">
    <property type="term" value="F:transmembrane transporter activity"/>
    <property type="evidence" value="ECO:0007669"/>
    <property type="project" value="InterPro"/>
</dbReference>
<dbReference type="InterPro" id="IPR011701">
    <property type="entry name" value="MFS"/>
</dbReference>
<feature type="transmembrane region" description="Helical" evidence="6">
    <location>
        <begin position="110"/>
        <end position="129"/>
    </location>
</feature>
<evidence type="ECO:0000313" key="8">
    <source>
        <dbReference type="EMBL" id="KZS86751.1"/>
    </source>
</evidence>
<dbReference type="InterPro" id="IPR036259">
    <property type="entry name" value="MFS_trans_sf"/>
</dbReference>
<name>A0A164MIU4_9AGAM</name>
<evidence type="ECO:0000259" key="7">
    <source>
        <dbReference type="PROSITE" id="PS50850"/>
    </source>
</evidence>
<feature type="transmembrane region" description="Helical" evidence="6">
    <location>
        <begin position="349"/>
        <end position="369"/>
    </location>
</feature>
<accession>A0A164MIU4</accession>
<dbReference type="PANTHER" id="PTHR42718:SF9">
    <property type="entry name" value="MAJOR FACILITATOR SUPERFAMILY MULTIDRUG TRANSPORTER MFSC"/>
    <property type="match status" value="1"/>
</dbReference>
<feature type="transmembrane region" description="Helical" evidence="6">
    <location>
        <begin position="485"/>
        <end position="505"/>
    </location>
</feature>
<sequence>MSAPAIQGSESELKYGVPFSESPTLVETSAPSKPAETSNLLRIFLLLLFCLAQFLDVFNISALFSSLPVITSELDMTSGQAIWVISAYQLTFAAFLLLSGRLSDVYNPKYSFVGGTAFLGVLSLGAGFTRQKIGLIVLRGISGLAGAMTIPASLNLIVHLFPEEKEQARAIGVFGSSGAAGNMLGLIIGALLVQYASWPWVFWFATIIILPISVLCIFLIPTKMAEPEPVIKNGEIVKVEKAKGLDIIGVAILTAALILLIFGVTSGTTSGWGTAIVLAPLFISVALFALFFWYETRIPEENAALPPSVWFYPNFAVLFAVALFPYLWWTAGFYLFTSYWQDIIGWQPIISAIHFLPIGMVALPAMPFAGNISRYFGLKRTILFGLVLTLISTGLQTLGANKSHYWPIIFPAFIIGTFGTTLAYANTSIAMFHNTPARMAGTVGAIFNSALQVGAAIGISAVTSIESSVEARSPGGAASFKGREAGFWFAFAIVGVELLAVLIFFRDEKKHNDERQSVDASTTSSLDISKASSLDLEKNTVPLSTTPTLSA</sequence>
<dbReference type="OrthoDB" id="440755at2759"/>
<feature type="transmembrane region" description="Helical" evidence="6">
    <location>
        <begin position="135"/>
        <end position="158"/>
    </location>
</feature>
<feature type="transmembrane region" description="Helical" evidence="6">
    <location>
        <begin position="445"/>
        <end position="465"/>
    </location>
</feature>
<dbReference type="AlphaFoldDB" id="A0A164MIU4"/>
<feature type="transmembrane region" description="Helical" evidence="6">
    <location>
        <begin position="40"/>
        <end position="60"/>
    </location>
</feature>
<feature type="transmembrane region" description="Helical" evidence="6">
    <location>
        <begin position="315"/>
        <end position="337"/>
    </location>
</feature>
<dbReference type="PANTHER" id="PTHR42718">
    <property type="entry name" value="MAJOR FACILITATOR SUPERFAMILY MULTIDRUG TRANSPORTER MFSC"/>
    <property type="match status" value="1"/>
</dbReference>
<feature type="transmembrane region" description="Helical" evidence="6">
    <location>
        <begin position="170"/>
        <end position="194"/>
    </location>
</feature>
<protein>
    <submittedName>
        <fullName evidence="8">MFS general substrate transporter</fullName>
    </submittedName>
</protein>
<feature type="transmembrane region" description="Helical" evidence="6">
    <location>
        <begin position="381"/>
        <end position="399"/>
    </location>
</feature>
<dbReference type="PRINTS" id="PR01036">
    <property type="entry name" value="TCRTETB"/>
</dbReference>
<dbReference type="Gene3D" id="1.20.1250.20">
    <property type="entry name" value="MFS general substrate transporter like domains"/>
    <property type="match status" value="2"/>
</dbReference>
<keyword evidence="3 6" id="KW-0812">Transmembrane</keyword>
<evidence type="ECO:0000256" key="2">
    <source>
        <dbReference type="ARBA" id="ARBA00022448"/>
    </source>
</evidence>
<dbReference type="SUPFAM" id="SSF103473">
    <property type="entry name" value="MFS general substrate transporter"/>
    <property type="match status" value="2"/>
</dbReference>
<feature type="transmembrane region" description="Helical" evidence="6">
    <location>
        <begin position="242"/>
        <end position="265"/>
    </location>
</feature>